<evidence type="ECO:0000256" key="11">
    <source>
        <dbReference type="SAM" id="Phobius"/>
    </source>
</evidence>
<dbReference type="CDD" id="cd13954">
    <property type="entry name" value="7tmA_OR"/>
    <property type="match status" value="1"/>
</dbReference>
<name>A0ABC9XKV6_GRUJA</name>
<feature type="transmembrane region" description="Helical" evidence="11">
    <location>
        <begin position="360"/>
        <end position="385"/>
    </location>
</feature>
<dbReference type="Pfam" id="PF13853">
    <property type="entry name" value="7tm_4"/>
    <property type="match status" value="1"/>
</dbReference>
<dbReference type="InterPro" id="IPR000566">
    <property type="entry name" value="Lipocln_cytosolic_FA-bd_dom"/>
</dbReference>
<sequence>MTPVVLSLGLALLCLLRAEAEDLGAAGLDKSKIAGKWHIIALASNSESYLRKQDQLKMAMATIAVLGDGDLKVSFAILTPKGCKKLESIYKPSGVPGEYYSSDRGNKTAQVVDTDGRTYAVIFASRVKDGKTFHMLKLYSRTREASPQITALFKKLAREKSFTDKMIKMLPSQEECSLDEAAYRARVTLCLCFSLIYLVTVLGNLLIVTLIWLDAHLHSPMYFFLGHVSFMDICYSSVMLPKILGDSFSLQKTISFAGCIMQIYFFLCFGGSECMLLAAMAYDQYLAICHPLHYSVLMSKRRCHCLVAISWRSGSFSSLIQALLTARLPFCGSNMIDHLFCEMPFLLKASCSPNAPLDKVALYALAGTIAMGFFLLTVMSYVHIIRAVLQKGAGMRRAFATCTSHLTVVSLFFGAGAVAYLVPHSSGSKEMDEVIGLLYAVVTPMLNPVIYSLRNSEVKGAIRRALRREVLQMSTKGAGIAAEPPLPSQRQGCRSQ</sequence>
<dbReference type="InterPro" id="IPR022272">
    <property type="entry name" value="Lipocalin_CS"/>
</dbReference>
<feature type="transmembrane region" description="Helical" evidence="11">
    <location>
        <begin position="220"/>
        <end position="240"/>
    </location>
</feature>
<comment type="subcellular location">
    <subcellularLocation>
        <location evidence="1">Cell membrane</location>
        <topology evidence="1">Multi-pass membrane protein</topology>
    </subcellularLocation>
</comment>
<dbReference type="InterPro" id="IPR012674">
    <property type="entry name" value="Calycin"/>
</dbReference>
<keyword evidence="4 11" id="KW-0812">Transmembrane</keyword>
<feature type="domain" description="G-protein coupled receptors family 1 profile" evidence="13">
    <location>
        <begin position="203"/>
        <end position="451"/>
    </location>
</feature>
<evidence type="ECO:0000256" key="10">
    <source>
        <dbReference type="ARBA" id="ARBA00023224"/>
    </source>
</evidence>
<dbReference type="EMBL" id="BAAFJT010000020">
    <property type="protein sequence ID" value="GAB0198310.1"/>
    <property type="molecule type" value="Genomic_DNA"/>
</dbReference>
<keyword evidence="9" id="KW-0675">Receptor</keyword>
<keyword evidence="12" id="KW-0732">Signal</keyword>
<evidence type="ECO:0000313" key="15">
    <source>
        <dbReference type="Proteomes" id="UP001623348"/>
    </source>
</evidence>
<protein>
    <submittedName>
        <fullName evidence="14">Olfactory receptor 10A7-like</fullName>
    </submittedName>
</protein>
<dbReference type="GO" id="GO:0007608">
    <property type="term" value="P:sensory perception of smell"/>
    <property type="evidence" value="ECO:0007669"/>
    <property type="project" value="UniProtKB-KW"/>
</dbReference>
<dbReference type="GO" id="GO:0005886">
    <property type="term" value="C:plasma membrane"/>
    <property type="evidence" value="ECO:0007669"/>
    <property type="project" value="UniProtKB-SubCell"/>
</dbReference>
<dbReference type="GO" id="GO:0004930">
    <property type="term" value="F:G protein-coupled receptor activity"/>
    <property type="evidence" value="ECO:0007669"/>
    <property type="project" value="UniProtKB-KW"/>
</dbReference>
<feature type="transmembrane region" description="Helical" evidence="11">
    <location>
        <begin position="260"/>
        <end position="282"/>
    </location>
</feature>
<dbReference type="Pfam" id="PF00061">
    <property type="entry name" value="Lipocalin"/>
    <property type="match status" value="1"/>
</dbReference>
<dbReference type="PROSITE" id="PS50262">
    <property type="entry name" value="G_PROTEIN_RECEP_F1_2"/>
    <property type="match status" value="1"/>
</dbReference>
<keyword evidence="3" id="KW-0716">Sensory transduction</keyword>
<comment type="caution">
    <text evidence="14">The sequence shown here is derived from an EMBL/GenBank/DDBJ whole genome shotgun (WGS) entry which is preliminary data.</text>
</comment>
<feature type="transmembrane region" description="Helical" evidence="11">
    <location>
        <begin position="194"/>
        <end position="213"/>
    </location>
</feature>
<feature type="chain" id="PRO_5044861180" evidence="12">
    <location>
        <begin position="21"/>
        <end position="496"/>
    </location>
</feature>
<dbReference type="PRINTS" id="PR00237">
    <property type="entry name" value="GPCRRHODOPSN"/>
</dbReference>
<evidence type="ECO:0000256" key="3">
    <source>
        <dbReference type="ARBA" id="ARBA00022606"/>
    </source>
</evidence>
<keyword evidence="6 11" id="KW-1133">Transmembrane helix</keyword>
<dbReference type="InterPro" id="IPR017452">
    <property type="entry name" value="GPCR_Rhodpsn_7TM"/>
</dbReference>
<evidence type="ECO:0000256" key="9">
    <source>
        <dbReference type="ARBA" id="ARBA00023170"/>
    </source>
</evidence>
<dbReference type="InterPro" id="IPR000276">
    <property type="entry name" value="GPCR_Rhodpsn"/>
</dbReference>
<dbReference type="Gene3D" id="2.40.128.20">
    <property type="match status" value="1"/>
</dbReference>
<gene>
    <name evidence="14" type="ORF">GRJ2_002296400</name>
</gene>
<evidence type="ECO:0000256" key="12">
    <source>
        <dbReference type="SAM" id="SignalP"/>
    </source>
</evidence>
<dbReference type="InterPro" id="IPR050516">
    <property type="entry name" value="Olfactory_GPCR"/>
</dbReference>
<dbReference type="Proteomes" id="UP001623348">
    <property type="component" value="Unassembled WGS sequence"/>
</dbReference>
<evidence type="ECO:0000313" key="14">
    <source>
        <dbReference type="EMBL" id="GAB0198310.1"/>
    </source>
</evidence>
<evidence type="ECO:0000256" key="2">
    <source>
        <dbReference type="ARBA" id="ARBA00022475"/>
    </source>
</evidence>
<reference evidence="14 15" key="1">
    <citation type="submission" date="2024-06" db="EMBL/GenBank/DDBJ databases">
        <title>The draft genome of Grus japonensis, version 3.</title>
        <authorList>
            <person name="Nabeshima K."/>
            <person name="Suzuki S."/>
            <person name="Onuma M."/>
        </authorList>
    </citation>
    <scope>NUCLEOTIDE SEQUENCE [LARGE SCALE GENOMIC DNA]</scope>
    <source>
        <strain evidence="14 15">451A</strain>
    </source>
</reference>
<dbReference type="SUPFAM" id="SSF81321">
    <property type="entry name" value="Family A G protein-coupled receptor-like"/>
    <property type="match status" value="1"/>
</dbReference>
<keyword evidence="2" id="KW-1003">Cell membrane</keyword>
<evidence type="ECO:0000256" key="7">
    <source>
        <dbReference type="ARBA" id="ARBA00023040"/>
    </source>
</evidence>
<evidence type="ECO:0000259" key="13">
    <source>
        <dbReference type="PROSITE" id="PS50262"/>
    </source>
</evidence>
<dbReference type="PANTHER" id="PTHR26452">
    <property type="entry name" value="OLFACTORY RECEPTOR"/>
    <property type="match status" value="1"/>
</dbReference>
<dbReference type="PROSITE" id="PS00213">
    <property type="entry name" value="LIPOCALIN"/>
    <property type="match status" value="1"/>
</dbReference>
<keyword evidence="8 11" id="KW-0472">Membrane</keyword>
<organism evidence="14 15">
    <name type="scientific">Grus japonensis</name>
    <name type="common">Japanese crane</name>
    <name type="synonym">Red-crowned crane</name>
    <dbReference type="NCBI Taxonomy" id="30415"/>
    <lineage>
        <taxon>Eukaryota</taxon>
        <taxon>Metazoa</taxon>
        <taxon>Chordata</taxon>
        <taxon>Craniata</taxon>
        <taxon>Vertebrata</taxon>
        <taxon>Euteleostomi</taxon>
        <taxon>Archelosauria</taxon>
        <taxon>Archosauria</taxon>
        <taxon>Dinosauria</taxon>
        <taxon>Saurischia</taxon>
        <taxon>Theropoda</taxon>
        <taxon>Coelurosauria</taxon>
        <taxon>Aves</taxon>
        <taxon>Neognathae</taxon>
        <taxon>Neoaves</taxon>
        <taxon>Gruiformes</taxon>
        <taxon>Gruidae</taxon>
        <taxon>Grus</taxon>
    </lineage>
</organism>
<evidence type="ECO:0000256" key="4">
    <source>
        <dbReference type="ARBA" id="ARBA00022692"/>
    </source>
</evidence>
<dbReference type="SUPFAM" id="SSF50814">
    <property type="entry name" value="Lipocalins"/>
    <property type="match status" value="1"/>
</dbReference>
<evidence type="ECO:0000256" key="5">
    <source>
        <dbReference type="ARBA" id="ARBA00022725"/>
    </source>
</evidence>
<keyword evidence="10" id="KW-0807">Transducer</keyword>
<dbReference type="InterPro" id="IPR000725">
    <property type="entry name" value="Olfact_rcpt"/>
</dbReference>
<keyword evidence="7" id="KW-0297">G-protein coupled receptor</keyword>
<accession>A0ABC9XKV6</accession>
<dbReference type="AlphaFoldDB" id="A0ABC9XKV6"/>
<keyword evidence="5" id="KW-0552">Olfaction</keyword>
<evidence type="ECO:0000256" key="1">
    <source>
        <dbReference type="ARBA" id="ARBA00004651"/>
    </source>
</evidence>
<feature type="signal peptide" evidence="12">
    <location>
        <begin position="1"/>
        <end position="20"/>
    </location>
</feature>
<evidence type="ECO:0000256" key="8">
    <source>
        <dbReference type="ARBA" id="ARBA00023136"/>
    </source>
</evidence>
<dbReference type="FunFam" id="1.20.1070.10:FF:000001">
    <property type="entry name" value="Olfactory receptor"/>
    <property type="match status" value="1"/>
</dbReference>
<evidence type="ECO:0000256" key="6">
    <source>
        <dbReference type="ARBA" id="ARBA00022989"/>
    </source>
</evidence>
<keyword evidence="15" id="KW-1185">Reference proteome</keyword>
<dbReference type="PRINTS" id="PR00245">
    <property type="entry name" value="OLFACTORYR"/>
</dbReference>
<dbReference type="Gene3D" id="1.20.1070.10">
    <property type="entry name" value="Rhodopsin 7-helix transmembrane proteins"/>
    <property type="match status" value="1"/>
</dbReference>
<feature type="transmembrane region" description="Helical" evidence="11">
    <location>
        <begin position="434"/>
        <end position="453"/>
    </location>
</feature>
<feature type="transmembrane region" description="Helical" evidence="11">
    <location>
        <begin position="397"/>
        <end position="422"/>
    </location>
</feature>
<proteinExistence type="predicted"/>